<keyword evidence="2" id="KW-0560">Oxidoreductase</keyword>
<reference evidence="5" key="1">
    <citation type="submission" date="2016-10" db="EMBL/GenBank/DDBJ databases">
        <authorList>
            <person name="Varghese N."/>
            <person name="Submissions S."/>
        </authorList>
    </citation>
    <scope>NUCLEOTIDE SEQUENCE [LARGE SCALE GENOMIC DNA]</scope>
    <source>
        <strain evidence="5">DSM 21368</strain>
    </source>
</reference>
<dbReference type="GO" id="GO:0070402">
    <property type="term" value="F:NADPH binding"/>
    <property type="evidence" value="ECO:0007669"/>
    <property type="project" value="TreeGrafter"/>
</dbReference>
<dbReference type="AlphaFoldDB" id="A0A1H5EF04"/>
<name>A0A1H5EF04_9MICO</name>
<gene>
    <name evidence="4" type="ORF">SAMN04488554_0993</name>
</gene>
<dbReference type="Pfam" id="PF08240">
    <property type="entry name" value="ADH_N"/>
    <property type="match status" value="1"/>
</dbReference>
<evidence type="ECO:0000259" key="3">
    <source>
        <dbReference type="SMART" id="SM00829"/>
    </source>
</evidence>
<keyword evidence="1" id="KW-0521">NADP</keyword>
<dbReference type="SMART" id="SM00829">
    <property type="entry name" value="PKS_ER"/>
    <property type="match status" value="1"/>
</dbReference>
<dbReference type="CDD" id="cd05286">
    <property type="entry name" value="QOR2"/>
    <property type="match status" value="1"/>
</dbReference>
<proteinExistence type="predicted"/>
<dbReference type="InterPro" id="IPR036291">
    <property type="entry name" value="NAD(P)-bd_dom_sf"/>
</dbReference>
<dbReference type="RefSeq" id="WP_089771949.1">
    <property type="nucleotide sequence ID" value="NZ_FNTX01000001.1"/>
</dbReference>
<dbReference type="InterPro" id="IPR047618">
    <property type="entry name" value="QOR-like"/>
</dbReference>
<organism evidence="4 5">
    <name type="scientific">Ruania alba</name>
    <dbReference type="NCBI Taxonomy" id="648782"/>
    <lineage>
        <taxon>Bacteria</taxon>
        <taxon>Bacillati</taxon>
        <taxon>Actinomycetota</taxon>
        <taxon>Actinomycetes</taxon>
        <taxon>Micrococcales</taxon>
        <taxon>Ruaniaceae</taxon>
        <taxon>Ruania</taxon>
    </lineage>
</organism>
<dbReference type="GO" id="GO:0005829">
    <property type="term" value="C:cytosol"/>
    <property type="evidence" value="ECO:0007669"/>
    <property type="project" value="TreeGrafter"/>
</dbReference>
<evidence type="ECO:0000256" key="1">
    <source>
        <dbReference type="ARBA" id="ARBA00022857"/>
    </source>
</evidence>
<protein>
    <submittedName>
        <fullName evidence="4">NADPH2:quinone reductase</fullName>
    </submittedName>
</protein>
<dbReference type="InterPro" id="IPR011032">
    <property type="entry name" value="GroES-like_sf"/>
</dbReference>
<dbReference type="PANTHER" id="PTHR48106">
    <property type="entry name" value="QUINONE OXIDOREDUCTASE PIG3-RELATED"/>
    <property type="match status" value="1"/>
</dbReference>
<keyword evidence="5" id="KW-1185">Reference proteome</keyword>
<sequence length="328" mass="33792">MDAIVAREPGGPETLTLLDVEPPEPGPGQVLVRTEAIGINFIDTYHRSGVYPMDFPLTPGGEGAGVVTALGDGVDSVAVGDRVAWTASASGSYAAQVLVDAGHALPVPDGVDAETAAAIPLQGMTAHMLVDGVTRLEPGQTVLLTAGAGGVGLLLTQLAVARGARVITTTSSDAKAELSRAAGASDVIRYDQFDDLTTGLPARVRELTDGAGVHVAYDGVGKDTFDACLASVRRRGLLVLFGGASGQVPPVDLQRLNQAGSLMVTRPKLFDYIADPAELAWRAGAVFEAVASGELQVRIGARYPLAEAARAHEALEGRQTTGKVLLVP</sequence>
<dbReference type="OrthoDB" id="9780520at2"/>
<evidence type="ECO:0000313" key="5">
    <source>
        <dbReference type="Proteomes" id="UP000199220"/>
    </source>
</evidence>
<dbReference type="InterPro" id="IPR020843">
    <property type="entry name" value="ER"/>
</dbReference>
<dbReference type="STRING" id="648782.SAMN04488554_0993"/>
<dbReference type="FunFam" id="3.40.50.720:FF:000053">
    <property type="entry name" value="Quinone oxidoreductase 1"/>
    <property type="match status" value="1"/>
</dbReference>
<dbReference type="SUPFAM" id="SSF50129">
    <property type="entry name" value="GroES-like"/>
    <property type="match status" value="1"/>
</dbReference>
<dbReference type="Gene3D" id="3.40.50.720">
    <property type="entry name" value="NAD(P)-binding Rossmann-like Domain"/>
    <property type="match status" value="1"/>
</dbReference>
<dbReference type="InterPro" id="IPR013149">
    <property type="entry name" value="ADH-like_C"/>
</dbReference>
<dbReference type="Pfam" id="PF00107">
    <property type="entry name" value="ADH_zinc_N"/>
    <property type="match status" value="1"/>
</dbReference>
<feature type="domain" description="Enoyl reductase (ER)" evidence="3">
    <location>
        <begin position="10"/>
        <end position="326"/>
    </location>
</feature>
<dbReference type="GO" id="GO:0035925">
    <property type="term" value="F:mRNA 3'-UTR AU-rich region binding"/>
    <property type="evidence" value="ECO:0007669"/>
    <property type="project" value="TreeGrafter"/>
</dbReference>
<dbReference type="Gene3D" id="3.90.180.10">
    <property type="entry name" value="Medium-chain alcohol dehydrogenases, catalytic domain"/>
    <property type="match status" value="1"/>
</dbReference>
<dbReference type="InterPro" id="IPR013154">
    <property type="entry name" value="ADH-like_N"/>
</dbReference>
<dbReference type="Proteomes" id="UP000199220">
    <property type="component" value="Unassembled WGS sequence"/>
</dbReference>
<dbReference type="PANTHER" id="PTHR48106:SF13">
    <property type="entry name" value="QUINONE OXIDOREDUCTASE-RELATED"/>
    <property type="match status" value="1"/>
</dbReference>
<evidence type="ECO:0000256" key="2">
    <source>
        <dbReference type="ARBA" id="ARBA00023002"/>
    </source>
</evidence>
<dbReference type="SUPFAM" id="SSF51735">
    <property type="entry name" value="NAD(P)-binding Rossmann-fold domains"/>
    <property type="match status" value="1"/>
</dbReference>
<dbReference type="EMBL" id="FNTX01000001">
    <property type="protein sequence ID" value="SED89566.1"/>
    <property type="molecule type" value="Genomic_DNA"/>
</dbReference>
<accession>A0A1H5EF04</accession>
<evidence type="ECO:0000313" key="4">
    <source>
        <dbReference type="EMBL" id="SED89566.1"/>
    </source>
</evidence>
<dbReference type="GO" id="GO:0003960">
    <property type="term" value="F:quinone reductase (NADPH) activity"/>
    <property type="evidence" value="ECO:0007669"/>
    <property type="project" value="InterPro"/>
</dbReference>